<evidence type="ECO:0000256" key="11">
    <source>
        <dbReference type="SAM" id="MobiDB-lite"/>
    </source>
</evidence>
<feature type="compositionally biased region" description="Low complexity" evidence="11">
    <location>
        <begin position="120"/>
        <end position="172"/>
    </location>
</feature>
<dbReference type="FunFam" id="3.40.50.300:FF:000019">
    <property type="entry name" value="Translation initiation factor IF-2"/>
    <property type="match status" value="1"/>
</dbReference>
<dbReference type="PANTHER" id="PTHR43381:SF5">
    <property type="entry name" value="TR-TYPE G DOMAIN-CONTAINING PROTEIN"/>
    <property type="match status" value="1"/>
</dbReference>
<comment type="caution">
    <text evidence="13">The sequence shown here is derived from an EMBL/GenBank/DDBJ whole genome shotgun (WGS) entry which is preliminary data.</text>
</comment>
<feature type="domain" description="Tr-type G" evidence="12">
    <location>
        <begin position="499"/>
        <end position="673"/>
    </location>
</feature>
<feature type="region of interest" description="Disordered" evidence="11">
    <location>
        <begin position="52"/>
        <end position="344"/>
    </location>
</feature>
<feature type="binding site" evidence="8">
    <location>
        <begin position="615"/>
        <end position="618"/>
    </location>
    <ligand>
        <name>GTP</name>
        <dbReference type="ChEBI" id="CHEBI:37565"/>
    </ligand>
</feature>
<dbReference type="SUPFAM" id="SSF50447">
    <property type="entry name" value="Translation proteins"/>
    <property type="match status" value="2"/>
</dbReference>
<dbReference type="GO" id="GO:0003924">
    <property type="term" value="F:GTPase activity"/>
    <property type="evidence" value="ECO:0007669"/>
    <property type="project" value="UniProtKB-UniRule"/>
</dbReference>
<feature type="coiled-coil region" evidence="10">
    <location>
        <begin position="464"/>
        <end position="491"/>
    </location>
</feature>
<evidence type="ECO:0000256" key="8">
    <source>
        <dbReference type="HAMAP-Rule" id="MF_00100"/>
    </source>
</evidence>
<dbReference type="InterPro" id="IPR053905">
    <property type="entry name" value="EF-G-like_DII"/>
</dbReference>
<dbReference type="Proteomes" id="UP000664277">
    <property type="component" value="Unassembled WGS sequence"/>
</dbReference>
<dbReference type="FunFam" id="2.40.30.10:FF:000008">
    <property type="entry name" value="Translation initiation factor IF-2"/>
    <property type="match status" value="1"/>
</dbReference>
<evidence type="ECO:0000256" key="2">
    <source>
        <dbReference type="ARBA" id="ARBA00020675"/>
    </source>
</evidence>
<evidence type="ECO:0000256" key="4">
    <source>
        <dbReference type="ARBA" id="ARBA00022741"/>
    </source>
</evidence>
<comment type="subcellular location">
    <subcellularLocation>
        <location evidence="8">Cytoplasm</location>
    </subcellularLocation>
</comment>
<dbReference type="SUPFAM" id="SSF52540">
    <property type="entry name" value="P-loop containing nucleoside triphosphate hydrolases"/>
    <property type="match status" value="1"/>
</dbReference>
<feature type="compositionally biased region" description="Basic and acidic residues" evidence="11">
    <location>
        <begin position="57"/>
        <end position="71"/>
    </location>
</feature>
<dbReference type="InterPro" id="IPR036925">
    <property type="entry name" value="TIF_IF2_dom3_sf"/>
</dbReference>
<evidence type="ECO:0000256" key="3">
    <source>
        <dbReference type="ARBA" id="ARBA00022540"/>
    </source>
</evidence>
<dbReference type="InterPro" id="IPR023115">
    <property type="entry name" value="TIF_IF2_dom3"/>
</dbReference>
<evidence type="ECO:0000256" key="6">
    <source>
        <dbReference type="ARBA" id="ARBA00023134"/>
    </source>
</evidence>
<feature type="compositionally biased region" description="Basic and acidic residues" evidence="11">
    <location>
        <begin position="392"/>
        <end position="406"/>
    </location>
</feature>
<dbReference type="CDD" id="cd03692">
    <property type="entry name" value="mtIF2_IVc"/>
    <property type="match status" value="1"/>
</dbReference>
<evidence type="ECO:0000256" key="7">
    <source>
        <dbReference type="ARBA" id="ARBA00025162"/>
    </source>
</evidence>
<dbReference type="AlphaFoldDB" id="A0A8J7PH45"/>
<keyword evidence="10" id="KW-0175">Coiled coil</keyword>
<dbReference type="InterPro" id="IPR000795">
    <property type="entry name" value="T_Tr_GTP-bd_dom"/>
</dbReference>
<dbReference type="FunFam" id="2.40.30.10:FF:000007">
    <property type="entry name" value="Translation initiation factor IF-2"/>
    <property type="match status" value="1"/>
</dbReference>
<comment type="similarity">
    <text evidence="1 8 9">Belongs to the TRAFAC class translation factor GTPase superfamily. Classic translation factor GTPase family. IF-2 subfamily.</text>
</comment>
<dbReference type="GO" id="GO:0005525">
    <property type="term" value="F:GTP binding"/>
    <property type="evidence" value="ECO:0007669"/>
    <property type="project" value="UniProtKB-KW"/>
</dbReference>
<dbReference type="InterPro" id="IPR009000">
    <property type="entry name" value="Transl_B-barrel_sf"/>
</dbReference>
<accession>A0A8J7PH45</accession>
<evidence type="ECO:0000256" key="5">
    <source>
        <dbReference type="ARBA" id="ARBA00022917"/>
    </source>
</evidence>
<dbReference type="Gene3D" id="3.40.50.10050">
    <property type="entry name" value="Translation initiation factor IF- 2, domain 3"/>
    <property type="match status" value="1"/>
</dbReference>
<keyword evidence="6 8" id="KW-0342">GTP-binding</keyword>
<gene>
    <name evidence="8 13" type="primary">infB</name>
    <name evidence="13" type="ORF">J0M35_14325</name>
</gene>
<feature type="region of interest" description="Disordered" evidence="11">
    <location>
        <begin position="370"/>
        <end position="407"/>
    </location>
</feature>
<dbReference type="InterPro" id="IPR044145">
    <property type="entry name" value="IF2_II"/>
</dbReference>
<dbReference type="FunFam" id="3.40.50.10050:FF:000001">
    <property type="entry name" value="Translation initiation factor IF-2"/>
    <property type="match status" value="1"/>
</dbReference>
<keyword evidence="8" id="KW-0963">Cytoplasm</keyword>
<dbReference type="NCBIfam" id="TIGR00487">
    <property type="entry name" value="IF-2"/>
    <property type="match status" value="1"/>
</dbReference>
<keyword evidence="5 8" id="KW-0648">Protein biosynthesis</keyword>
<dbReference type="Pfam" id="PF00009">
    <property type="entry name" value="GTP_EFTU"/>
    <property type="match status" value="1"/>
</dbReference>
<dbReference type="InterPro" id="IPR027417">
    <property type="entry name" value="P-loop_NTPase"/>
</dbReference>
<organism evidence="13 14">
    <name type="scientific">Candidatus Obscuribacter phosphatis</name>
    <dbReference type="NCBI Taxonomy" id="1906157"/>
    <lineage>
        <taxon>Bacteria</taxon>
        <taxon>Bacillati</taxon>
        <taxon>Candidatus Melainabacteria</taxon>
        <taxon>Candidatus Obscuribacterales</taxon>
        <taxon>Candidatus Obscuribacteraceae</taxon>
        <taxon>Candidatus Obscuribacter</taxon>
    </lineage>
</organism>
<sequence length="1004" mass="108663">MDDRVRIYELARKMNISNQDIITTLRELGYDIKSHSSTIDKHAVGQLIAAIDKKKKGGDDKKTAKAGKPQDKPAAGAAKASKILPPPEPAPVVKPRVLSRYRPDRPAETPVEPPAEPETIEPAASTEAQTSQAPQASAAGEPAQSAQSVQASQASQAQAPSGIAAGQAQPASEGEQPVAGESQAAPSKPIEPQAKPGVTGVAPSQKNIQGQTQGQPGAQATHGQQNRGGEVLNRQAAPLRPEARQSNQPLSREEEKRKESTTETPFEEMEPIIRATGDEWSDGSKYAPRVIRKLDQPPKTKKVEEEIKPAAKEQEVPKSKDKDRARDKKEEDKADSRHSKKRVDFVEEDVEDELADLKGQAVRPMTPSVPIRIAAPSMRATPPRPPKSHRPGAADRHGQKKEEKVRPAAAVVEVPKSIVLNTSVTVQELANKMAVAETEIIKRLFMKGVMRTVNQMVELELARELAVEMEYEVLSEEVQEAKEEKLVELSEEDKANLVTRPPVVTIMGHVDHGKTSLLDAIRQTKFNLTDAEHGGITQHIGAYHVEVPDEEGHMRQIVFLDTPGHEAFTAMRARGAKVTDIAILVVAADDGVMPQTVEALDHAKAAGVPIIVAVNKVDKAGADPERVLTQLMNHNLVSEKYGGDTVTVEVSAKKRTGLDNLLEMILLVSDILELKANPEKPAEGVIVEAELSRGKGAVATALVENGTLREGDFIVAGSKCGRVRALFDDRGQRVKAAGPSMPVEVLGLDEVPLAGDRFEVVDDAQGAKMLAELRKQSEAKGPQHHVTLESLHDLLESGEVKELNIIVKADVQGTAEAIADSIRKLSSSEVQTRVLRTASGDISENDVNLAASSNAIIVGFNVQPDQNGARVAEANGVDVRTYNIIYQITDDIMSAIQGLLKPIKEEVQIGQAEVRQIFKVGKGLMIAGCMVLSGKVQRGSIARIERNGQVIHEGKLDTLKRFKDDAKEVAQGFECGMSFDKFSDLQIGDKINSFIVQETKRELS</sequence>
<dbReference type="InterPro" id="IPR005225">
    <property type="entry name" value="Small_GTP-bd"/>
</dbReference>
<dbReference type="InterPro" id="IPR000178">
    <property type="entry name" value="TF_IF2_bacterial-like"/>
</dbReference>
<keyword evidence="4 8" id="KW-0547">Nucleotide-binding</keyword>
<dbReference type="Gene3D" id="2.40.30.10">
    <property type="entry name" value="Translation factors"/>
    <property type="match status" value="2"/>
</dbReference>
<dbReference type="NCBIfam" id="TIGR00231">
    <property type="entry name" value="small_GTP"/>
    <property type="match status" value="1"/>
</dbReference>
<dbReference type="InterPro" id="IPR006847">
    <property type="entry name" value="IF2_N"/>
</dbReference>
<comment type="caution">
    <text evidence="8">Lacks conserved residue(s) required for the propagation of feature annotation.</text>
</comment>
<feature type="binding site" evidence="8">
    <location>
        <begin position="508"/>
        <end position="515"/>
    </location>
    <ligand>
        <name>GTP</name>
        <dbReference type="ChEBI" id="CHEBI:37565"/>
    </ligand>
</feature>
<dbReference type="Gene3D" id="3.40.50.300">
    <property type="entry name" value="P-loop containing nucleotide triphosphate hydrolases"/>
    <property type="match status" value="1"/>
</dbReference>
<dbReference type="Pfam" id="PF22042">
    <property type="entry name" value="EF-G_D2"/>
    <property type="match status" value="1"/>
</dbReference>
<comment type="function">
    <text evidence="7 8 9">One of the essential components for the initiation of protein synthesis. Protects formylmethionyl-tRNA from spontaneous hydrolysis and promotes its binding to the 30S ribosomal subunits. Also involved in the hydrolysis of GTP during the formation of the 70S ribosomal complex.</text>
</comment>
<evidence type="ECO:0000259" key="12">
    <source>
        <dbReference type="PROSITE" id="PS51722"/>
    </source>
</evidence>
<dbReference type="PROSITE" id="PS01176">
    <property type="entry name" value="IF2"/>
    <property type="match status" value="1"/>
</dbReference>
<dbReference type="Pfam" id="PF11987">
    <property type="entry name" value="IF-2"/>
    <property type="match status" value="1"/>
</dbReference>
<protein>
    <recommendedName>
        <fullName evidence="2 8">Translation initiation factor IF-2</fullName>
    </recommendedName>
</protein>
<dbReference type="PRINTS" id="PR00315">
    <property type="entry name" value="ELONGATNFCT"/>
</dbReference>
<dbReference type="InterPro" id="IPR015760">
    <property type="entry name" value="TIF_IF2"/>
</dbReference>
<evidence type="ECO:0000256" key="9">
    <source>
        <dbReference type="RuleBase" id="RU000644"/>
    </source>
</evidence>
<dbReference type="PANTHER" id="PTHR43381">
    <property type="entry name" value="TRANSLATION INITIATION FACTOR IF-2-RELATED"/>
    <property type="match status" value="1"/>
</dbReference>
<feature type="compositionally biased region" description="Basic and acidic residues" evidence="11">
    <location>
        <begin position="292"/>
        <end position="344"/>
    </location>
</feature>
<name>A0A8J7PH45_9BACT</name>
<evidence type="ECO:0000313" key="14">
    <source>
        <dbReference type="Proteomes" id="UP000664277"/>
    </source>
</evidence>
<dbReference type="GO" id="GO:0005829">
    <property type="term" value="C:cytosol"/>
    <property type="evidence" value="ECO:0007669"/>
    <property type="project" value="TreeGrafter"/>
</dbReference>
<feature type="compositionally biased region" description="Low complexity" evidence="11">
    <location>
        <begin position="209"/>
        <end position="225"/>
    </location>
</feature>
<dbReference type="PROSITE" id="PS51722">
    <property type="entry name" value="G_TR_2"/>
    <property type="match status" value="1"/>
</dbReference>
<evidence type="ECO:0000313" key="13">
    <source>
        <dbReference type="EMBL" id="MBN8661538.1"/>
    </source>
</evidence>
<feature type="binding site" evidence="8">
    <location>
        <begin position="561"/>
        <end position="565"/>
    </location>
    <ligand>
        <name>GTP</name>
        <dbReference type="ChEBI" id="CHEBI:37565"/>
    </ligand>
</feature>
<dbReference type="SUPFAM" id="SSF52156">
    <property type="entry name" value="Initiation factor IF2/eIF5b, domain 3"/>
    <property type="match status" value="1"/>
</dbReference>
<dbReference type="CDD" id="cd01887">
    <property type="entry name" value="IF2_eIF5B"/>
    <property type="match status" value="1"/>
</dbReference>
<feature type="compositionally biased region" description="Basic and acidic residues" evidence="11">
    <location>
        <begin position="251"/>
        <end position="261"/>
    </location>
</feature>
<dbReference type="Pfam" id="PF04760">
    <property type="entry name" value="IF2_N"/>
    <property type="match status" value="2"/>
</dbReference>
<dbReference type="GO" id="GO:0003743">
    <property type="term" value="F:translation initiation factor activity"/>
    <property type="evidence" value="ECO:0007669"/>
    <property type="project" value="UniProtKB-UniRule"/>
</dbReference>
<dbReference type="EMBL" id="JAFLCK010000021">
    <property type="protein sequence ID" value="MBN8661538.1"/>
    <property type="molecule type" value="Genomic_DNA"/>
</dbReference>
<evidence type="ECO:0000256" key="10">
    <source>
        <dbReference type="SAM" id="Coils"/>
    </source>
</evidence>
<keyword evidence="3 8" id="KW-0396">Initiation factor</keyword>
<dbReference type="HAMAP" id="MF_00100_B">
    <property type="entry name" value="IF_2_B"/>
    <property type="match status" value="1"/>
</dbReference>
<evidence type="ECO:0000256" key="1">
    <source>
        <dbReference type="ARBA" id="ARBA00007733"/>
    </source>
</evidence>
<reference evidence="13" key="1">
    <citation type="submission" date="2021-02" db="EMBL/GenBank/DDBJ databases">
        <title>Genome-Resolved Metagenomics of a Microbial Community Performing Photosynthetic Biological Nutrient Removal.</title>
        <authorList>
            <person name="Mcdaniel E.A."/>
        </authorList>
    </citation>
    <scope>NUCLEOTIDE SEQUENCE</scope>
    <source>
        <strain evidence="13">UWPOB_OBS1</strain>
    </source>
</reference>
<dbReference type="CDD" id="cd03702">
    <property type="entry name" value="IF2_mtIF2_II"/>
    <property type="match status" value="1"/>
</dbReference>
<proteinExistence type="inferred from homology"/>
<dbReference type="Gene3D" id="1.10.10.2480">
    <property type="match status" value="1"/>
</dbReference>